<evidence type="ECO:0000313" key="2">
    <source>
        <dbReference type="EMBL" id="QDU65916.1"/>
    </source>
</evidence>
<feature type="domain" description="AB hydrolase-1" evidence="1">
    <location>
        <begin position="24"/>
        <end position="252"/>
    </location>
</feature>
<accession>A0A518BG34</accession>
<dbReference type="SUPFAM" id="SSF53474">
    <property type="entry name" value="alpha/beta-Hydrolases"/>
    <property type="match status" value="1"/>
</dbReference>
<dbReference type="GO" id="GO:0016787">
    <property type="term" value="F:hydrolase activity"/>
    <property type="evidence" value="ECO:0007669"/>
    <property type="project" value="UniProtKB-KW"/>
</dbReference>
<gene>
    <name evidence="2" type="ORF">Pla133_09820</name>
</gene>
<dbReference type="Gene3D" id="3.40.50.1820">
    <property type="entry name" value="alpha/beta hydrolase"/>
    <property type="match status" value="1"/>
</dbReference>
<evidence type="ECO:0000313" key="3">
    <source>
        <dbReference type="Proteomes" id="UP000316921"/>
    </source>
</evidence>
<dbReference type="InterPro" id="IPR029058">
    <property type="entry name" value="AB_hydrolase_fold"/>
</dbReference>
<reference evidence="2 3" key="1">
    <citation type="submission" date="2019-02" db="EMBL/GenBank/DDBJ databases">
        <title>Deep-cultivation of Planctomycetes and their phenomic and genomic characterization uncovers novel biology.</title>
        <authorList>
            <person name="Wiegand S."/>
            <person name="Jogler M."/>
            <person name="Boedeker C."/>
            <person name="Pinto D."/>
            <person name="Vollmers J."/>
            <person name="Rivas-Marin E."/>
            <person name="Kohn T."/>
            <person name="Peeters S.H."/>
            <person name="Heuer A."/>
            <person name="Rast P."/>
            <person name="Oberbeckmann S."/>
            <person name="Bunk B."/>
            <person name="Jeske O."/>
            <person name="Meyerdierks A."/>
            <person name="Storesund J.E."/>
            <person name="Kallscheuer N."/>
            <person name="Luecker S."/>
            <person name="Lage O.M."/>
            <person name="Pohl T."/>
            <person name="Merkel B.J."/>
            <person name="Hornburger P."/>
            <person name="Mueller R.-W."/>
            <person name="Bruemmer F."/>
            <person name="Labrenz M."/>
            <person name="Spormann A.M."/>
            <person name="Op den Camp H."/>
            <person name="Overmann J."/>
            <person name="Amann R."/>
            <person name="Jetten M.S.M."/>
            <person name="Mascher T."/>
            <person name="Medema M.H."/>
            <person name="Devos D.P."/>
            <person name="Kaster A.-K."/>
            <person name="Ovreas L."/>
            <person name="Rohde M."/>
            <person name="Galperin M.Y."/>
            <person name="Jogler C."/>
        </authorList>
    </citation>
    <scope>NUCLEOTIDE SEQUENCE [LARGE SCALE GENOMIC DNA]</scope>
    <source>
        <strain evidence="2 3">Pla133</strain>
    </source>
</reference>
<keyword evidence="3" id="KW-1185">Reference proteome</keyword>
<dbReference type="Proteomes" id="UP000316921">
    <property type="component" value="Chromosome"/>
</dbReference>
<name>A0A518BG34_9BACT</name>
<evidence type="ECO:0000259" key="1">
    <source>
        <dbReference type="Pfam" id="PF12697"/>
    </source>
</evidence>
<dbReference type="RefSeq" id="WP_145062987.1">
    <property type="nucleotide sequence ID" value="NZ_CP036287.1"/>
</dbReference>
<dbReference type="KEGG" id="pbap:Pla133_09820"/>
<dbReference type="AlphaFoldDB" id="A0A518BG34"/>
<sequence length="272" mass="30487">METIEQIVRKPAEVRRATPLFLQHDLFHDVRCWESFIGHLNGLGYVCRAISLPGHGQSSMHKGELNFYNLEDYINPFARRLSRINPRPVVIAHGIGAPMLMKTLETRDEKSLEVGDLPAAALIAPMPLTGAGGMLKRLAKRHRINTLTGTLKRNPYHWVRTPKLARELLLGPKATIDDASFHDLIVPESMGLIEQLKDGVVLRERLLEMPMRVFAGTADACFALDATREYARALGAEIELFEDAGHDLMLEPCAADLARSIDRWIVEDLKLP</sequence>
<proteinExistence type="predicted"/>
<dbReference type="InterPro" id="IPR000073">
    <property type="entry name" value="AB_hydrolase_1"/>
</dbReference>
<dbReference type="EMBL" id="CP036287">
    <property type="protein sequence ID" value="QDU65916.1"/>
    <property type="molecule type" value="Genomic_DNA"/>
</dbReference>
<dbReference type="Pfam" id="PF12697">
    <property type="entry name" value="Abhydrolase_6"/>
    <property type="match status" value="1"/>
</dbReference>
<keyword evidence="2" id="KW-0378">Hydrolase</keyword>
<organism evidence="2 3">
    <name type="scientific">Engelhardtia mirabilis</name>
    <dbReference type="NCBI Taxonomy" id="2528011"/>
    <lineage>
        <taxon>Bacteria</taxon>
        <taxon>Pseudomonadati</taxon>
        <taxon>Planctomycetota</taxon>
        <taxon>Planctomycetia</taxon>
        <taxon>Planctomycetia incertae sedis</taxon>
        <taxon>Engelhardtia</taxon>
    </lineage>
</organism>
<protein>
    <submittedName>
        <fullName evidence="2">Alpha/beta hydrolase family protein</fullName>
    </submittedName>
</protein>